<organism evidence="1 2">
    <name type="scientific">Blumeria graminis f. sp. hordei (strain DH14)</name>
    <name type="common">Barley powdery mildew</name>
    <name type="synonym">Oidium monilioides f. sp. hordei</name>
    <dbReference type="NCBI Taxonomy" id="546991"/>
    <lineage>
        <taxon>Eukaryota</taxon>
        <taxon>Fungi</taxon>
        <taxon>Dikarya</taxon>
        <taxon>Ascomycota</taxon>
        <taxon>Pezizomycotina</taxon>
        <taxon>Leotiomycetes</taxon>
        <taxon>Erysiphales</taxon>
        <taxon>Erysiphaceae</taxon>
        <taxon>Blumeria</taxon>
        <taxon>Blumeria hordei</taxon>
    </lineage>
</organism>
<evidence type="ECO:0000313" key="1">
    <source>
        <dbReference type="EMBL" id="CCU77622.1"/>
    </source>
</evidence>
<proteinExistence type="predicted"/>
<dbReference type="EMBL" id="CAUH01003846">
    <property type="protein sequence ID" value="CCU77622.1"/>
    <property type="molecule type" value="Genomic_DNA"/>
</dbReference>
<dbReference type="InParanoid" id="N1JDB2"/>
<name>N1JDB2_BLUG1</name>
<dbReference type="OrthoDB" id="10300066at2759"/>
<reference evidence="1 2" key="1">
    <citation type="journal article" date="2010" name="Science">
        <title>Genome expansion and gene loss in powdery mildew fungi reveal tradeoffs in extreme parasitism.</title>
        <authorList>
            <person name="Spanu P.D."/>
            <person name="Abbott J.C."/>
            <person name="Amselem J."/>
            <person name="Burgis T.A."/>
            <person name="Soanes D.M."/>
            <person name="Stueber K."/>
            <person name="Ver Loren van Themaat E."/>
            <person name="Brown J.K.M."/>
            <person name="Butcher S.A."/>
            <person name="Gurr S.J."/>
            <person name="Lebrun M.-H."/>
            <person name="Ridout C.J."/>
            <person name="Schulze-Lefert P."/>
            <person name="Talbot N.J."/>
            <person name="Ahmadinejad N."/>
            <person name="Ametz C."/>
            <person name="Barton G.R."/>
            <person name="Benjdia M."/>
            <person name="Bidzinski P."/>
            <person name="Bindschedler L.V."/>
            <person name="Both M."/>
            <person name="Brewer M.T."/>
            <person name="Cadle-Davidson L."/>
            <person name="Cadle-Davidson M.M."/>
            <person name="Collemare J."/>
            <person name="Cramer R."/>
            <person name="Frenkel O."/>
            <person name="Godfrey D."/>
            <person name="Harriman J."/>
            <person name="Hoede C."/>
            <person name="King B.C."/>
            <person name="Klages S."/>
            <person name="Kleemann J."/>
            <person name="Knoll D."/>
            <person name="Koti P.S."/>
            <person name="Kreplak J."/>
            <person name="Lopez-Ruiz F.J."/>
            <person name="Lu X."/>
            <person name="Maekawa T."/>
            <person name="Mahanil S."/>
            <person name="Micali C."/>
            <person name="Milgroom M.G."/>
            <person name="Montana G."/>
            <person name="Noir S."/>
            <person name="O'Connell R.J."/>
            <person name="Oberhaensli S."/>
            <person name="Parlange F."/>
            <person name="Pedersen C."/>
            <person name="Quesneville H."/>
            <person name="Reinhardt R."/>
            <person name="Rott M."/>
            <person name="Sacristan S."/>
            <person name="Schmidt S.M."/>
            <person name="Schoen M."/>
            <person name="Skamnioti P."/>
            <person name="Sommer H."/>
            <person name="Stephens A."/>
            <person name="Takahara H."/>
            <person name="Thordal-Christensen H."/>
            <person name="Vigouroux M."/>
            <person name="Wessling R."/>
            <person name="Wicker T."/>
            <person name="Panstruga R."/>
        </authorList>
    </citation>
    <scope>NUCLEOTIDE SEQUENCE [LARGE SCALE GENOMIC DNA]</scope>
    <source>
        <strain evidence="1">DH14</strain>
    </source>
</reference>
<dbReference type="AlphaFoldDB" id="N1JDB2"/>
<accession>N1JDB2</accession>
<dbReference type="HOGENOM" id="CLU_054782_0_0_1"/>
<protein>
    <submittedName>
        <fullName evidence="1">Putative candidate secreted effector protein</fullName>
    </submittedName>
</protein>
<gene>
    <name evidence="1" type="ORF">BGHDH14_bgh03679</name>
</gene>
<dbReference type="Proteomes" id="UP000015441">
    <property type="component" value="Unassembled WGS sequence"/>
</dbReference>
<comment type="caution">
    <text evidence="1">The sequence shown here is derived from an EMBL/GenBank/DDBJ whole genome shotgun (WGS) entry which is preliminary data.</text>
</comment>
<keyword evidence="2" id="KW-1185">Reference proteome</keyword>
<sequence>MKSLSTVIGATIIFQFHAHASPTLEDPFYCGKRIIPYAAVKSTRINACISLGDSDWLNEFPAALDGSKIFNIKDATLFSWPLDWISKTERAEGDATSVRVVIDSMCRLIGVLNIVGDSYLKCIQPLNPQAISTQSLELSLGNPIKNYGIGCNEYLFLHDDLQRARESLNRYHLTFKTLGNLHPQNGLLQSHTLLSGGEKVWSWPIEFIAEEFSPKISPKTMFRVVLDSTGKSRGLIQSHGGDWSWCQDIQFIDTKPTKSLNKHKNSVGENYYNVNGDVLCGDQTITAITINSHMQAACIRVQALLKSGGTRKLRYPWSPPNVEYQSKPIWYWPIRLPEIYGQKLSRMHQLIFLTSNCEYLGIFYFLGAQKMECQKLQAPLLSLGLQTEAATSESHPTGRYFQFLT</sequence>
<evidence type="ECO:0000313" key="2">
    <source>
        <dbReference type="Proteomes" id="UP000015441"/>
    </source>
</evidence>